<evidence type="ECO:0000313" key="4">
    <source>
        <dbReference type="Proteomes" id="UP001566331"/>
    </source>
</evidence>
<evidence type="ECO:0000313" key="3">
    <source>
        <dbReference type="EMBL" id="MEZ0475992.1"/>
    </source>
</evidence>
<evidence type="ECO:0000256" key="1">
    <source>
        <dbReference type="ARBA" id="ARBA00044755"/>
    </source>
</evidence>
<evidence type="ECO:0000256" key="2">
    <source>
        <dbReference type="SAM" id="MobiDB-lite"/>
    </source>
</evidence>
<dbReference type="RefSeq" id="WP_370564780.1">
    <property type="nucleotide sequence ID" value="NZ_JBFWIB010000010.1"/>
</dbReference>
<feature type="region of interest" description="Disordered" evidence="2">
    <location>
        <begin position="163"/>
        <end position="184"/>
    </location>
</feature>
<dbReference type="EMBL" id="JBFWIC010000025">
    <property type="protein sequence ID" value="MEZ0475992.1"/>
    <property type="molecule type" value="Genomic_DNA"/>
</dbReference>
<dbReference type="PANTHER" id="PTHR35024">
    <property type="entry name" value="HYPOTHETICAL CYTOSOLIC PROTEIN"/>
    <property type="match status" value="1"/>
</dbReference>
<organism evidence="3 4">
    <name type="scientific">Luteimonas salinilitoris</name>
    <dbReference type="NCBI Taxonomy" id="3237697"/>
    <lineage>
        <taxon>Bacteria</taxon>
        <taxon>Pseudomonadati</taxon>
        <taxon>Pseudomonadota</taxon>
        <taxon>Gammaproteobacteria</taxon>
        <taxon>Lysobacterales</taxon>
        <taxon>Lysobacteraceae</taxon>
        <taxon>Luteimonas</taxon>
    </lineage>
</organism>
<accession>A0ABV4HTA2</accession>
<gene>
    <name evidence="3" type="ORF">AB6713_15435</name>
</gene>
<comment type="caution">
    <text evidence="3">The sequence shown here is derived from an EMBL/GenBank/DDBJ whole genome shotgun (WGS) entry which is preliminary data.</text>
</comment>
<feature type="region of interest" description="Disordered" evidence="2">
    <location>
        <begin position="1"/>
        <end position="52"/>
    </location>
</feature>
<keyword evidence="4" id="KW-1185">Reference proteome</keyword>
<proteinExistence type="inferred from homology"/>
<feature type="compositionally biased region" description="Low complexity" evidence="2">
    <location>
        <begin position="15"/>
        <end position="27"/>
    </location>
</feature>
<name>A0ABV4HTA2_9GAMM</name>
<sequence length="184" mass="19145">MAIFNQPSSAKKDAAPSFAPEPAASPARDPQPAVADFNPTQNAPPRRPVTSEVKESLIASNLTIEGKIEGTGHVRIAGRFKGDVNVQGDLTIEKGAKLNGGVRAEKVIVSGDLEGNIDSASRVELLDTAVMNGDLKAGSLTVAAGSKIRGHIECGWENKEANHKVNGNGKAEAKADKADLELAS</sequence>
<dbReference type="Proteomes" id="UP001566331">
    <property type="component" value="Unassembled WGS sequence"/>
</dbReference>
<feature type="compositionally biased region" description="Basic and acidic residues" evidence="2">
    <location>
        <begin position="171"/>
        <end position="184"/>
    </location>
</feature>
<reference evidence="3 4" key="1">
    <citation type="submission" date="2024-07" db="EMBL/GenBank/DDBJ databases">
        <title>Luteimonas salilacus sp. nov., isolated from the shore soil of Salt Lake in Tibet of China.</title>
        <authorList>
            <person name="Zhang X."/>
            <person name="Li A."/>
        </authorList>
    </citation>
    <scope>NUCLEOTIDE SEQUENCE [LARGE SCALE GENOMIC DNA]</scope>
    <source>
        <strain evidence="3 4">B3-2-R+30</strain>
    </source>
</reference>
<protein>
    <submittedName>
        <fullName evidence="3">Polymer-forming cytoskeletal protein</fullName>
    </submittedName>
</protein>
<comment type="similarity">
    <text evidence="1">Belongs to the bactofilin family.</text>
</comment>
<dbReference type="Pfam" id="PF04519">
    <property type="entry name" value="Bactofilin"/>
    <property type="match status" value="1"/>
</dbReference>
<dbReference type="PANTHER" id="PTHR35024:SF4">
    <property type="entry name" value="POLYMER-FORMING CYTOSKELETAL PROTEIN"/>
    <property type="match status" value="1"/>
</dbReference>
<dbReference type="InterPro" id="IPR007607">
    <property type="entry name" value="BacA/B"/>
</dbReference>